<comment type="caution">
    <text evidence="1">The sequence shown here is derived from an EMBL/GenBank/DDBJ whole genome shotgun (WGS) entry which is preliminary data.</text>
</comment>
<dbReference type="Gene3D" id="2.60.40.1880">
    <property type="entry name" value="Invasion associated locus B (IalB) protein"/>
    <property type="match status" value="1"/>
</dbReference>
<dbReference type="EMBL" id="LVVZ01000010">
    <property type="protein sequence ID" value="OKL44945.1"/>
    <property type="molecule type" value="Genomic_DNA"/>
</dbReference>
<evidence type="ECO:0000313" key="1">
    <source>
        <dbReference type="EMBL" id="OKL44945.1"/>
    </source>
</evidence>
<gene>
    <name evidence="1" type="ORF">A3843_06180</name>
</gene>
<dbReference type="InterPro" id="IPR038696">
    <property type="entry name" value="IalB_sf"/>
</dbReference>
<reference evidence="1 2" key="1">
    <citation type="submission" date="2016-03" db="EMBL/GenBank/DDBJ databases">
        <title>Genome sequence of Nesiotobacter sp. nov., a moderately halophilic alphaproteobacterium isolated from the Yellow Sea, China.</title>
        <authorList>
            <person name="Zhang G."/>
            <person name="Zhang R."/>
        </authorList>
    </citation>
    <scope>NUCLEOTIDE SEQUENCE [LARGE SCALE GENOMIC DNA]</scope>
    <source>
        <strain evidence="1 2">WB1-6</strain>
    </source>
</reference>
<evidence type="ECO:0000313" key="2">
    <source>
        <dbReference type="Proteomes" id="UP000185783"/>
    </source>
</evidence>
<sequence>MALGISGAAAYAQSPTLLKQNRDWGAYSFTGQNGKICYALSKPQQLLPTDRNHGDVFFFVSTRPNEQVRDEPSVIVGYNFKDGSTVTADVDGNKFTMFTKGDGAWVQNAAEEQRLVAAMKAGRQMTISGVSARGTQTTYKFSLSGITASIRDASGACQ</sequence>
<dbReference type="InterPro" id="IPR010642">
    <property type="entry name" value="Invasion_prot_B"/>
</dbReference>
<name>A0A1U7JJR7_9HYPH</name>
<dbReference type="AlphaFoldDB" id="A0A1U7JJR7"/>
<accession>A0A1U7JJR7</accession>
<dbReference type="Pfam" id="PF06776">
    <property type="entry name" value="IalB"/>
    <property type="match status" value="1"/>
</dbReference>
<organism evidence="1 2">
    <name type="scientific">Pseudovibrio exalbescens</name>
    <dbReference type="NCBI Taxonomy" id="197461"/>
    <lineage>
        <taxon>Bacteria</taxon>
        <taxon>Pseudomonadati</taxon>
        <taxon>Pseudomonadota</taxon>
        <taxon>Alphaproteobacteria</taxon>
        <taxon>Hyphomicrobiales</taxon>
        <taxon>Stappiaceae</taxon>
        <taxon>Pseudovibrio</taxon>
    </lineage>
</organism>
<keyword evidence="2" id="KW-1185">Reference proteome</keyword>
<protein>
    <submittedName>
        <fullName evidence="1">Uncharacterized protein</fullName>
    </submittedName>
</protein>
<proteinExistence type="predicted"/>
<dbReference type="STRING" id="197461.A3843_06180"/>
<dbReference type="Proteomes" id="UP000185783">
    <property type="component" value="Unassembled WGS sequence"/>
</dbReference>